<gene>
    <name evidence="2" type="ORF">MENT_LOCUS36409</name>
</gene>
<feature type="transmembrane region" description="Helical" evidence="1">
    <location>
        <begin position="12"/>
        <end position="31"/>
    </location>
</feature>
<accession>A0A6V7WA43</accession>
<dbReference type="Gene3D" id="2.60.120.200">
    <property type="match status" value="1"/>
</dbReference>
<reference evidence="2 3" key="1">
    <citation type="submission" date="2020-08" db="EMBL/GenBank/DDBJ databases">
        <authorList>
            <person name="Koutsovoulos G."/>
            <person name="Danchin GJ E."/>
        </authorList>
    </citation>
    <scope>NUCLEOTIDE SEQUENCE [LARGE SCALE GENOMIC DNA]</scope>
</reference>
<keyword evidence="1" id="KW-1133">Transmembrane helix</keyword>
<protein>
    <submittedName>
        <fullName evidence="2">Uncharacterized protein</fullName>
    </submittedName>
</protein>
<keyword evidence="1" id="KW-0472">Membrane</keyword>
<evidence type="ECO:0000313" key="2">
    <source>
        <dbReference type="EMBL" id="CAD2184076.1"/>
    </source>
</evidence>
<dbReference type="EMBL" id="CAJEWN010000489">
    <property type="protein sequence ID" value="CAD2184076.1"/>
    <property type="molecule type" value="Genomic_DNA"/>
</dbReference>
<keyword evidence="1" id="KW-0812">Transmembrane</keyword>
<sequence>MHQIFIHNFQLFIIFLNFILTFFNSSLIVIACTQQYRKELNYLDYYLGISPGNEDGEIGVKEQLMDKYINIASQLNCDFSTNCLWANAPSDGLLDNSDFYLFQKNNDKTFPLQVGPGNSNPEIGTYFAFAGNLTKDPNHATLISAPIACQSTTGILSFEYWLYNNARIEVIVLKVNPTRGHLTVIERPITDCHYLKPNGLCQVEIKRQPQPFRLALRGFKLNDQTIGSFVLLTKIKYEANLYKPPIFDAIQTSRWVHQRKPIITTSDLNCGNEEGNEELFQECLWFDFSKTASSSVSHTAHWSIGEKTYLWEQIVRTPSKPSGQFYFQFIDPIAEFPLPQLRSVLVPCTQSPSTLSFKFWLSPGVQAQICTLGTDNVALSCVYLNEADVPGPLTVDIDTADHQPFRFAFNVLRVDREANGGGAVIALDEIKYNGWLCHEQTPTTSPSPIPPLASLLQLRPLPTANSVDASLAFPNSLECDFEQGDLCPHWMHNSYSDSVTVDSGMRLQQRFRLGLVPRGILPLPFPIDGRFRGKYSAVAVLDLRAQEEQFAILTSRPVDCVDGGRVSISYFASPGAQLSICANEQCVYPKRKRFGSQSTSEMSVALNSARPFRIRIVAERNRSFPINLINGFYEPFVLIKRIAIQNKGFCRLKSSEEITCNLLKCLFNEEGICRYKSLFLAAGDVPFVHKKGEGISAHFTSGMRRAVLRSPNFRISLNSQIEMHLIASLSTFGSRLYICPNDQQQQTQRKLLAEIETMGEGMFVEEDDTLKELGNCEPLLGPKVVRSKMEHLIIQLDPEIRHFSLVAIHDKFEQFGDAQILIHSIKLNDLNGQSIC</sequence>
<comment type="caution">
    <text evidence="2">The sequence shown here is derived from an EMBL/GenBank/DDBJ whole genome shotgun (WGS) entry which is preliminary data.</text>
</comment>
<name>A0A6V7WA43_MELEN</name>
<dbReference type="OrthoDB" id="5837419at2759"/>
<evidence type="ECO:0000256" key="1">
    <source>
        <dbReference type="SAM" id="Phobius"/>
    </source>
</evidence>
<organism evidence="2 3">
    <name type="scientific">Meloidogyne enterolobii</name>
    <name type="common">Root-knot nematode worm</name>
    <name type="synonym">Meloidogyne mayaguensis</name>
    <dbReference type="NCBI Taxonomy" id="390850"/>
    <lineage>
        <taxon>Eukaryota</taxon>
        <taxon>Metazoa</taxon>
        <taxon>Ecdysozoa</taxon>
        <taxon>Nematoda</taxon>
        <taxon>Chromadorea</taxon>
        <taxon>Rhabditida</taxon>
        <taxon>Tylenchina</taxon>
        <taxon>Tylenchomorpha</taxon>
        <taxon>Tylenchoidea</taxon>
        <taxon>Meloidogynidae</taxon>
        <taxon>Meloidogyninae</taxon>
        <taxon>Meloidogyne</taxon>
    </lineage>
</organism>
<proteinExistence type="predicted"/>
<evidence type="ECO:0000313" key="3">
    <source>
        <dbReference type="Proteomes" id="UP000580250"/>
    </source>
</evidence>
<dbReference type="Proteomes" id="UP000580250">
    <property type="component" value="Unassembled WGS sequence"/>
</dbReference>
<dbReference type="AlphaFoldDB" id="A0A6V7WA43"/>